<dbReference type="SUPFAM" id="SSF55455">
    <property type="entry name" value="SRF-like"/>
    <property type="match status" value="1"/>
</dbReference>
<dbReference type="InterPro" id="IPR033897">
    <property type="entry name" value="SRF-like_MADS-box"/>
</dbReference>
<name>V4MEB5_EUTSA</name>
<evidence type="ECO:0000259" key="6">
    <source>
        <dbReference type="PROSITE" id="PS50066"/>
    </source>
</evidence>
<keyword evidence="2" id="KW-0805">Transcription regulation</keyword>
<dbReference type="FunFam" id="3.40.1810.10:FF:000024">
    <property type="entry name" value="Agamous-like MADS-box protein AGL80"/>
    <property type="match status" value="1"/>
</dbReference>
<dbReference type="GO" id="GO:0000987">
    <property type="term" value="F:cis-regulatory region sequence-specific DNA binding"/>
    <property type="evidence" value="ECO:0007669"/>
    <property type="project" value="InterPro"/>
</dbReference>
<evidence type="ECO:0000256" key="4">
    <source>
        <dbReference type="ARBA" id="ARBA00023163"/>
    </source>
</evidence>
<evidence type="ECO:0000313" key="8">
    <source>
        <dbReference type="Proteomes" id="UP000030689"/>
    </source>
</evidence>
<sequence length="151" mass="17254">MGKKKLNLAYISDGTVRKASFKHRKKGLMKKLDQLKTICNVDACAVIYDPFNSNPEVWPSNSGVVNVIKKFEMLTEMEKTCRSVNQEGFLSREIAKVKKKSQKLAQENKEGYMRELMFGFLGGNMEGLCMQDNDRHGLCSYIDQYLIITKT</sequence>
<evidence type="ECO:0000256" key="5">
    <source>
        <dbReference type="ARBA" id="ARBA00023242"/>
    </source>
</evidence>
<evidence type="ECO:0000256" key="3">
    <source>
        <dbReference type="ARBA" id="ARBA00023125"/>
    </source>
</evidence>
<dbReference type="GO" id="GO:0046983">
    <property type="term" value="F:protein dimerization activity"/>
    <property type="evidence" value="ECO:0007669"/>
    <property type="project" value="InterPro"/>
</dbReference>
<dbReference type="OMA" id="HAYIVND"/>
<dbReference type="EMBL" id="KI517881">
    <property type="protein sequence ID" value="ESQ29596.1"/>
    <property type="molecule type" value="Genomic_DNA"/>
</dbReference>
<evidence type="ECO:0000256" key="2">
    <source>
        <dbReference type="ARBA" id="ARBA00023015"/>
    </source>
</evidence>
<dbReference type="eggNOG" id="KOG0014">
    <property type="taxonomic scope" value="Eukaryota"/>
</dbReference>
<dbReference type="PROSITE" id="PS50066">
    <property type="entry name" value="MADS_BOX_2"/>
    <property type="match status" value="1"/>
</dbReference>
<dbReference type="InterPro" id="IPR002100">
    <property type="entry name" value="TF_MADSbox"/>
</dbReference>
<dbReference type="GO" id="GO:0000981">
    <property type="term" value="F:DNA-binding transcription factor activity, RNA polymerase II-specific"/>
    <property type="evidence" value="ECO:0007669"/>
    <property type="project" value="InterPro"/>
</dbReference>
<dbReference type="AlphaFoldDB" id="V4MEB5"/>
<dbReference type="Pfam" id="PF00319">
    <property type="entry name" value="SRF-TF"/>
    <property type="match status" value="1"/>
</dbReference>
<keyword evidence="8" id="KW-1185">Reference proteome</keyword>
<dbReference type="Gene3D" id="3.40.1810.10">
    <property type="entry name" value="Transcription factor, MADS-box"/>
    <property type="match status" value="1"/>
</dbReference>
<organism evidence="7 8">
    <name type="scientific">Eutrema salsugineum</name>
    <name type="common">Saltwater cress</name>
    <name type="synonym">Sisymbrium salsugineum</name>
    <dbReference type="NCBI Taxonomy" id="72664"/>
    <lineage>
        <taxon>Eukaryota</taxon>
        <taxon>Viridiplantae</taxon>
        <taxon>Streptophyta</taxon>
        <taxon>Embryophyta</taxon>
        <taxon>Tracheophyta</taxon>
        <taxon>Spermatophyta</taxon>
        <taxon>Magnoliopsida</taxon>
        <taxon>eudicotyledons</taxon>
        <taxon>Gunneridae</taxon>
        <taxon>Pentapetalae</taxon>
        <taxon>rosids</taxon>
        <taxon>malvids</taxon>
        <taxon>Brassicales</taxon>
        <taxon>Brassicaceae</taxon>
        <taxon>Eutremeae</taxon>
        <taxon>Eutrema</taxon>
    </lineage>
</organism>
<dbReference type="GO" id="GO:0005634">
    <property type="term" value="C:nucleus"/>
    <property type="evidence" value="ECO:0007669"/>
    <property type="project" value="UniProtKB-SubCell"/>
</dbReference>
<keyword evidence="3" id="KW-0238">DNA-binding</keyword>
<dbReference type="InterPro" id="IPR036879">
    <property type="entry name" value="TF_MADSbox_sf"/>
</dbReference>
<comment type="subcellular location">
    <subcellularLocation>
        <location evidence="1">Nucleus</location>
    </subcellularLocation>
</comment>
<dbReference type="STRING" id="72664.V4MEB5"/>
<gene>
    <name evidence="7" type="ORF">EUTSA_v10023913mg</name>
</gene>
<proteinExistence type="predicted"/>
<keyword evidence="5" id="KW-0539">Nucleus</keyword>
<protein>
    <recommendedName>
        <fullName evidence="6">MADS-box domain-containing protein</fullName>
    </recommendedName>
</protein>
<dbReference type="GO" id="GO:0045944">
    <property type="term" value="P:positive regulation of transcription by RNA polymerase II"/>
    <property type="evidence" value="ECO:0007669"/>
    <property type="project" value="InterPro"/>
</dbReference>
<dbReference type="SMART" id="SM00432">
    <property type="entry name" value="MADS"/>
    <property type="match status" value="1"/>
</dbReference>
<dbReference type="CDD" id="cd00266">
    <property type="entry name" value="MADS_SRF_like"/>
    <property type="match status" value="1"/>
</dbReference>
<dbReference type="Gramene" id="ESQ29596">
    <property type="protein sequence ID" value="ESQ29596"/>
    <property type="gene ID" value="EUTSA_v10023913mg"/>
</dbReference>
<accession>V4MEB5</accession>
<evidence type="ECO:0000313" key="7">
    <source>
        <dbReference type="EMBL" id="ESQ29596.1"/>
    </source>
</evidence>
<keyword evidence="4" id="KW-0804">Transcription</keyword>
<evidence type="ECO:0000256" key="1">
    <source>
        <dbReference type="ARBA" id="ARBA00004123"/>
    </source>
</evidence>
<dbReference type="KEGG" id="eus:EUTSA_v10023913mg"/>
<reference evidence="7 8" key="1">
    <citation type="journal article" date="2013" name="Front. Plant Sci.">
        <title>The Reference Genome of the Halophytic Plant Eutrema salsugineum.</title>
        <authorList>
            <person name="Yang R."/>
            <person name="Jarvis D.E."/>
            <person name="Chen H."/>
            <person name="Beilstein M.A."/>
            <person name="Grimwood J."/>
            <person name="Jenkins J."/>
            <person name="Shu S."/>
            <person name="Prochnik S."/>
            <person name="Xin M."/>
            <person name="Ma C."/>
            <person name="Schmutz J."/>
            <person name="Wing R.A."/>
            <person name="Mitchell-Olds T."/>
            <person name="Schumaker K.S."/>
            <person name="Wang X."/>
        </authorList>
    </citation>
    <scope>NUCLEOTIDE SEQUENCE [LARGE SCALE GENOMIC DNA]</scope>
</reference>
<feature type="domain" description="MADS-box" evidence="6">
    <location>
        <begin position="1"/>
        <end position="48"/>
    </location>
</feature>
<dbReference type="Proteomes" id="UP000030689">
    <property type="component" value="Unassembled WGS sequence"/>
</dbReference>